<dbReference type="Proteomes" id="UP000823863">
    <property type="component" value="Unassembled WGS sequence"/>
</dbReference>
<reference evidence="10" key="1">
    <citation type="journal article" date="2021" name="PeerJ">
        <title>Extensive microbial diversity within the chicken gut microbiome revealed by metagenomics and culture.</title>
        <authorList>
            <person name="Gilroy R."/>
            <person name="Ravi A."/>
            <person name="Getino M."/>
            <person name="Pursley I."/>
            <person name="Horton D.L."/>
            <person name="Alikhan N.F."/>
            <person name="Baker D."/>
            <person name="Gharbi K."/>
            <person name="Hall N."/>
            <person name="Watson M."/>
            <person name="Adriaenssens E.M."/>
            <person name="Foster-Nyarko E."/>
            <person name="Jarju S."/>
            <person name="Secka A."/>
            <person name="Antonio M."/>
            <person name="Oren A."/>
            <person name="Chaudhuri R.R."/>
            <person name="La Ragione R."/>
            <person name="Hildebrand F."/>
            <person name="Pallen M.J."/>
        </authorList>
    </citation>
    <scope>NUCLEOTIDE SEQUENCE</scope>
    <source>
        <strain evidence="10">CHK198-12963</strain>
    </source>
</reference>
<feature type="transmembrane region" description="Helical" evidence="8">
    <location>
        <begin position="31"/>
        <end position="54"/>
    </location>
</feature>
<dbReference type="InterPro" id="IPR013525">
    <property type="entry name" value="ABC2_TM"/>
</dbReference>
<feature type="transmembrane region" description="Helical" evidence="8">
    <location>
        <begin position="144"/>
        <end position="167"/>
    </location>
</feature>
<feature type="transmembrane region" description="Helical" evidence="8">
    <location>
        <begin position="106"/>
        <end position="138"/>
    </location>
</feature>
<evidence type="ECO:0000256" key="6">
    <source>
        <dbReference type="ARBA" id="ARBA00022989"/>
    </source>
</evidence>
<organism evidence="10 11">
    <name type="scientific">Candidatus Enterocloster excrementigallinarum</name>
    <dbReference type="NCBI Taxonomy" id="2838558"/>
    <lineage>
        <taxon>Bacteria</taxon>
        <taxon>Bacillati</taxon>
        <taxon>Bacillota</taxon>
        <taxon>Clostridia</taxon>
        <taxon>Lachnospirales</taxon>
        <taxon>Lachnospiraceae</taxon>
        <taxon>Enterocloster</taxon>
    </lineage>
</organism>
<feature type="domain" description="ABC transmembrane type-2" evidence="9">
    <location>
        <begin position="35"/>
        <end position="263"/>
    </location>
</feature>
<evidence type="ECO:0000256" key="1">
    <source>
        <dbReference type="ARBA" id="ARBA00004651"/>
    </source>
</evidence>
<comment type="subcellular location">
    <subcellularLocation>
        <location evidence="1 8">Cell membrane</location>
        <topology evidence="1 8">Multi-pass membrane protein</topology>
    </subcellularLocation>
</comment>
<feature type="transmembrane region" description="Helical" evidence="8">
    <location>
        <begin position="66"/>
        <end position="85"/>
    </location>
</feature>
<evidence type="ECO:0000259" key="9">
    <source>
        <dbReference type="PROSITE" id="PS51012"/>
    </source>
</evidence>
<evidence type="ECO:0000256" key="8">
    <source>
        <dbReference type="RuleBase" id="RU361157"/>
    </source>
</evidence>
<feature type="transmembrane region" description="Helical" evidence="8">
    <location>
        <begin position="243"/>
        <end position="260"/>
    </location>
</feature>
<evidence type="ECO:0000256" key="4">
    <source>
        <dbReference type="ARBA" id="ARBA00022475"/>
    </source>
</evidence>
<dbReference type="GO" id="GO:0015920">
    <property type="term" value="P:lipopolysaccharide transport"/>
    <property type="evidence" value="ECO:0007669"/>
    <property type="project" value="TreeGrafter"/>
</dbReference>
<name>A0A9D2PRT9_9FIRM</name>
<keyword evidence="5 8" id="KW-0812">Transmembrane</keyword>
<keyword evidence="6 8" id="KW-1133">Transmembrane helix</keyword>
<dbReference type="Pfam" id="PF01061">
    <property type="entry name" value="ABC2_membrane"/>
    <property type="match status" value="1"/>
</dbReference>
<dbReference type="PANTHER" id="PTHR30413:SF10">
    <property type="entry name" value="CAPSULE POLYSACCHARIDE EXPORT INNER-MEMBRANE PROTEIN CTRC"/>
    <property type="match status" value="1"/>
</dbReference>
<dbReference type="AlphaFoldDB" id="A0A9D2PRT9"/>
<proteinExistence type="inferred from homology"/>
<keyword evidence="7 8" id="KW-0472">Membrane</keyword>
<comment type="caution">
    <text evidence="10">The sequence shown here is derived from an EMBL/GenBank/DDBJ whole genome shotgun (WGS) entry which is preliminary data.</text>
</comment>
<evidence type="ECO:0000256" key="5">
    <source>
        <dbReference type="ARBA" id="ARBA00022692"/>
    </source>
</evidence>
<feature type="transmembrane region" description="Helical" evidence="8">
    <location>
        <begin position="179"/>
        <end position="197"/>
    </location>
</feature>
<dbReference type="InterPro" id="IPR047817">
    <property type="entry name" value="ABC2_TM_bact-type"/>
</dbReference>
<comment type="similarity">
    <text evidence="2 8">Belongs to the ABC-2 integral membrane protein family.</text>
</comment>
<dbReference type="PROSITE" id="PS51012">
    <property type="entry name" value="ABC_TM2"/>
    <property type="match status" value="1"/>
</dbReference>
<evidence type="ECO:0000256" key="3">
    <source>
        <dbReference type="ARBA" id="ARBA00022448"/>
    </source>
</evidence>
<accession>A0A9D2PRT9</accession>
<keyword evidence="4 8" id="KW-1003">Cell membrane</keyword>
<keyword evidence="3 8" id="KW-0813">Transport</keyword>
<dbReference type="GO" id="GO:0140359">
    <property type="term" value="F:ABC-type transporter activity"/>
    <property type="evidence" value="ECO:0007669"/>
    <property type="project" value="InterPro"/>
</dbReference>
<evidence type="ECO:0000256" key="7">
    <source>
        <dbReference type="ARBA" id="ARBA00023136"/>
    </source>
</evidence>
<dbReference type="PANTHER" id="PTHR30413">
    <property type="entry name" value="INNER MEMBRANE TRANSPORT PERMEASE"/>
    <property type="match status" value="1"/>
</dbReference>
<gene>
    <name evidence="10" type="ORF">H9931_02060</name>
</gene>
<sequence>MGYVISLGKEIVRKRKMILDLSKADFRKRFVGSYFGIVWMFLQPLVTVLIYWFIFGEYGMKSVPPVPNASYVVWLVPGLVPWFFYSEAMNAITGCLQEYSYLVKKVVFQVEILPIIKLTSCLMVHAFFILIMLALYLVMGQPVFITWIQILYYSLAAAVLALAIGYFTSAVNVFFKDMANIVGICLQFGIWLTPIMYDEAMFTSRAPWVATVLKLNPFYYIVAGYRDSMLTGNWFWERPTMTLYYWGVTVVILLVGLKMFKRLRPHFSDVL</sequence>
<evidence type="ECO:0000256" key="2">
    <source>
        <dbReference type="ARBA" id="ARBA00007783"/>
    </source>
</evidence>
<protein>
    <recommendedName>
        <fullName evidence="8">Transport permease protein</fullName>
    </recommendedName>
</protein>
<dbReference type="GO" id="GO:0005886">
    <property type="term" value="C:plasma membrane"/>
    <property type="evidence" value="ECO:0007669"/>
    <property type="project" value="UniProtKB-SubCell"/>
</dbReference>
<reference evidence="10" key="2">
    <citation type="submission" date="2021-04" db="EMBL/GenBank/DDBJ databases">
        <authorList>
            <person name="Gilroy R."/>
        </authorList>
    </citation>
    <scope>NUCLEOTIDE SEQUENCE</scope>
    <source>
        <strain evidence="10">CHK198-12963</strain>
    </source>
</reference>
<evidence type="ECO:0000313" key="11">
    <source>
        <dbReference type="Proteomes" id="UP000823863"/>
    </source>
</evidence>
<evidence type="ECO:0000313" key="10">
    <source>
        <dbReference type="EMBL" id="HJC65491.1"/>
    </source>
</evidence>
<dbReference type="EMBL" id="DWWB01000007">
    <property type="protein sequence ID" value="HJC65491.1"/>
    <property type="molecule type" value="Genomic_DNA"/>
</dbReference>